<feature type="transmembrane region" description="Helical" evidence="16">
    <location>
        <begin position="372"/>
        <end position="392"/>
    </location>
</feature>
<dbReference type="InterPro" id="IPR006073">
    <property type="entry name" value="GTP-bd"/>
</dbReference>
<feature type="transmembrane region" description="Helical" evidence="16">
    <location>
        <begin position="271"/>
        <end position="289"/>
    </location>
</feature>
<dbReference type="GO" id="GO:0046872">
    <property type="term" value="F:metal ion binding"/>
    <property type="evidence" value="ECO:0007669"/>
    <property type="project" value="UniProtKB-KW"/>
</dbReference>
<evidence type="ECO:0000256" key="8">
    <source>
        <dbReference type="ARBA" id="ARBA00023004"/>
    </source>
</evidence>
<keyword evidence="3" id="KW-1003">Cell membrane</keyword>
<feature type="transmembrane region" description="Helical" evidence="16">
    <location>
        <begin position="498"/>
        <end position="515"/>
    </location>
</feature>
<evidence type="ECO:0000259" key="17">
    <source>
        <dbReference type="PROSITE" id="PS51711"/>
    </source>
</evidence>
<keyword evidence="4 16" id="KW-0410">Iron transport</keyword>
<dbReference type="SUPFAM" id="SSF52540">
    <property type="entry name" value="P-loop containing nucleoside triphosphate hydrolases"/>
    <property type="match status" value="1"/>
</dbReference>
<evidence type="ECO:0000313" key="18">
    <source>
        <dbReference type="EMBL" id="MBB6063092.1"/>
    </source>
</evidence>
<dbReference type="Pfam" id="PF02421">
    <property type="entry name" value="FeoB_N"/>
    <property type="match status" value="1"/>
</dbReference>
<dbReference type="RefSeq" id="WP_184619690.1">
    <property type="nucleotide sequence ID" value="NZ_JACHEX010000004.1"/>
</dbReference>
<dbReference type="NCBIfam" id="TIGR00437">
    <property type="entry name" value="feoB"/>
    <property type="match status" value="1"/>
</dbReference>
<dbReference type="InterPro" id="IPR041069">
    <property type="entry name" value="FeoB_Cyto"/>
</dbReference>
<evidence type="ECO:0000256" key="15">
    <source>
        <dbReference type="PIRSR" id="PIRSR603373-2"/>
    </source>
</evidence>
<dbReference type="GO" id="GO:0015093">
    <property type="term" value="F:ferrous iron transmembrane transporter activity"/>
    <property type="evidence" value="ECO:0007669"/>
    <property type="project" value="UniProtKB-UniRule"/>
</dbReference>
<keyword evidence="10 14" id="KW-0342">GTP-binding</keyword>
<dbReference type="GO" id="GO:0005525">
    <property type="term" value="F:GTP binding"/>
    <property type="evidence" value="ECO:0007669"/>
    <property type="project" value="UniProtKB-KW"/>
</dbReference>
<accession>A0A841GHJ0</accession>
<dbReference type="Proteomes" id="UP000555828">
    <property type="component" value="Unassembled WGS sequence"/>
</dbReference>
<dbReference type="AlphaFoldDB" id="A0A841GHJ0"/>
<evidence type="ECO:0000256" key="11">
    <source>
        <dbReference type="ARBA" id="ARBA00023136"/>
    </source>
</evidence>
<evidence type="ECO:0000256" key="5">
    <source>
        <dbReference type="ARBA" id="ARBA00022692"/>
    </source>
</evidence>
<feature type="transmembrane region" description="Helical" evidence="16">
    <location>
        <begin position="620"/>
        <end position="640"/>
    </location>
</feature>
<keyword evidence="2 16" id="KW-0813">Transport</keyword>
<feature type="binding site" evidence="14">
    <location>
        <begin position="9"/>
        <end position="16"/>
    </location>
    <ligand>
        <name>GTP</name>
        <dbReference type="ChEBI" id="CHEBI:37565"/>
        <label>1</label>
    </ligand>
</feature>
<dbReference type="Gene3D" id="3.40.50.300">
    <property type="entry name" value="P-loop containing nucleotide triphosphate hydrolases"/>
    <property type="match status" value="1"/>
</dbReference>
<dbReference type="Pfam" id="PF07664">
    <property type="entry name" value="FeoB_C"/>
    <property type="match status" value="1"/>
</dbReference>
<evidence type="ECO:0000256" key="13">
    <source>
        <dbReference type="NCBIfam" id="TIGR00437"/>
    </source>
</evidence>
<dbReference type="PRINTS" id="PR00326">
    <property type="entry name" value="GTP1OBG"/>
</dbReference>
<organism evidence="18 19">
    <name type="scientific">Thermosipho japonicus</name>
    <dbReference type="NCBI Taxonomy" id="90323"/>
    <lineage>
        <taxon>Bacteria</taxon>
        <taxon>Thermotogati</taxon>
        <taxon>Thermotogota</taxon>
        <taxon>Thermotogae</taxon>
        <taxon>Thermotogales</taxon>
        <taxon>Fervidobacteriaceae</taxon>
        <taxon>Thermosipho</taxon>
    </lineage>
</organism>
<evidence type="ECO:0000256" key="12">
    <source>
        <dbReference type="ARBA" id="ARBA00031200"/>
    </source>
</evidence>
<dbReference type="InterPro" id="IPR003373">
    <property type="entry name" value="Fe2_transport_prot-B"/>
</dbReference>
<evidence type="ECO:0000256" key="16">
    <source>
        <dbReference type="RuleBase" id="RU362098"/>
    </source>
</evidence>
<keyword evidence="6 14" id="KW-0547">Nucleotide-binding</keyword>
<feature type="transmembrane region" description="Helical" evidence="16">
    <location>
        <begin position="591"/>
        <end position="611"/>
    </location>
</feature>
<keyword evidence="9" id="KW-0406">Ion transport</keyword>
<evidence type="ECO:0000256" key="3">
    <source>
        <dbReference type="ARBA" id="ARBA00022475"/>
    </source>
</evidence>
<dbReference type="InterPro" id="IPR030389">
    <property type="entry name" value="G_FEOB_dom"/>
</dbReference>
<comment type="function">
    <text evidence="16">Probable transporter of a GTP-driven Fe(2+) uptake system.</text>
</comment>
<evidence type="ECO:0000256" key="7">
    <source>
        <dbReference type="ARBA" id="ARBA00022989"/>
    </source>
</evidence>
<comment type="caution">
    <text evidence="18">The sequence shown here is derived from an EMBL/GenBank/DDBJ whole genome shotgun (WGS) entry which is preliminary data.</text>
</comment>
<evidence type="ECO:0000313" key="19">
    <source>
        <dbReference type="Proteomes" id="UP000555828"/>
    </source>
</evidence>
<dbReference type="CDD" id="cd01879">
    <property type="entry name" value="FeoB"/>
    <property type="match status" value="1"/>
</dbReference>
<dbReference type="InterPro" id="IPR027417">
    <property type="entry name" value="P-loop_NTPase"/>
</dbReference>
<feature type="transmembrane region" description="Helical" evidence="16">
    <location>
        <begin position="404"/>
        <end position="430"/>
    </location>
</feature>
<comment type="subcellular location">
    <subcellularLocation>
        <location evidence="16">Cell inner membrane</location>
        <topology evidence="16">Multi-pass membrane protein</topology>
    </subcellularLocation>
    <subcellularLocation>
        <location evidence="1">Cell membrane</location>
        <topology evidence="1">Multi-pass membrane protein</topology>
    </subcellularLocation>
</comment>
<feature type="transmembrane region" description="Helical" evidence="16">
    <location>
        <begin position="326"/>
        <end position="351"/>
    </location>
</feature>
<evidence type="ECO:0000256" key="4">
    <source>
        <dbReference type="ARBA" id="ARBA00022496"/>
    </source>
</evidence>
<comment type="similarity">
    <text evidence="16">Belongs to the TRAFAC class TrmE-Era-EngA-EngB-Septin-like GTPase superfamily. FeoB GTPase (TC 9.A.8) family.</text>
</comment>
<proteinExistence type="inferred from homology"/>
<keyword evidence="19" id="KW-1185">Reference proteome</keyword>
<evidence type="ECO:0000256" key="1">
    <source>
        <dbReference type="ARBA" id="ARBA00004651"/>
    </source>
</evidence>
<sequence>MVVTVALVGNPNVGKTSIFNRLVGARQYVANWPGVTVSKIEGATEWKGNTLHFIDLPGTYSLSSKSIDEKVTRDFLFFSPPNVTLLIADSLNPEQSFYLLIETLEITKSVILVMNSYDEIKRQKIKIDKYELQKHFGVPVVFTSAKTGEGISELKDMIVDIAKGKKIKNVIFDYKEYEKIIVDIEDQIPDDLFKNKRYAALKYLEGDEYFVSKLENIVKIDNTIKEKAMSQIPKIRYEYVKYVIKEAYSGNKIEYIKTLNDKIDHILTHKIFGIPILVAIMYIIFKFTFDVVQPLSDILDYSFSQLADYVKSFGDGLFTSLIADGLIGGVGGILVFVPNIFALFFALGILEETGYLPRAAFVLDRIMYKMKLSGRSFMSLLLGFGCNVPSIMTARGLPDEKERLGTILSAPFISCSARLPVYMMIISIFFPRYKAEVLFSIYAISILVTAFTAFFVNKVFFKGESVPLVMELPRYRIPTIRNIAIYMWNKGSHFLKKAGTIILIASILVWGLTYFPNKGDVETSYASYIGKALEYILRPLGFDWKIGTALFFGGVAKEVIVSTMSMLYGFAEGDMVSAKIALGASLNSVNAYAFLVFVMLYIPCFATIAAIKSETGSWKWVAFSVIYSFLIAYILSFIFLNVGKLIIG</sequence>
<protein>
    <recommendedName>
        <fullName evidence="12 13">Ferrous iron transport protein B</fullName>
    </recommendedName>
</protein>
<evidence type="ECO:0000256" key="10">
    <source>
        <dbReference type="ARBA" id="ARBA00023134"/>
    </source>
</evidence>
<dbReference type="InterPro" id="IPR050860">
    <property type="entry name" value="FeoB_GTPase"/>
</dbReference>
<dbReference type="PROSITE" id="PS51711">
    <property type="entry name" value="G_FEOB"/>
    <property type="match status" value="1"/>
</dbReference>
<evidence type="ECO:0000256" key="14">
    <source>
        <dbReference type="PIRSR" id="PIRSR603373-1"/>
    </source>
</evidence>
<feature type="binding site" evidence="14">
    <location>
        <begin position="115"/>
        <end position="118"/>
    </location>
    <ligand>
        <name>GTP</name>
        <dbReference type="ChEBI" id="CHEBI:37565"/>
        <label>1</label>
    </ligand>
</feature>
<dbReference type="Pfam" id="PF17910">
    <property type="entry name" value="FeoB_Cyto"/>
    <property type="match status" value="1"/>
</dbReference>
<evidence type="ECO:0000256" key="2">
    <source>
        <dbReference type="ARBA" id="ARBA00022448"/>
    </source>
</evidence>
<feature type="transmembrane region" description="Helical" evidence="16">
    <location>
        <begin position="437"/>
        <end position="456"/>
    </location>
</feature>
<dbReference type="PANTHER" id="PTHR43185:SF1">
    <property type="entry name" value="FE(2+) TRANSPORTER FEOB"/>
    <property type="match status" value="1"/>
</dbReference>
<keyword evidence="8 16" id="KW-0408">Iron</keyword>
<keyword evidence="5 16" id="KW-0812">Transmembrane</keyword>
<dbReference type="InterPro" id="IPR011642">
    <property type="entry name" value="Gate_dom"/>
</dbReference>
<gene>
    <name evidence="18" type="ORF">HNP65_001555</name>
</gene>
<dbReference type="GO" id="GO:0005886">
    <property type="term" value="C:plasma membrane"/>
    <property type="evidence" value="ECO:0007669"/>
    <property type="project" value="UniProtKB-SubCell"/>
</dbReference>
<dbReference type="InterPro" id="IPR011640">
    <property type="entry name" value="Fe2_transport_prot_B_C"/>
</dbReference>
<feature type="domain" description="FeoB-type G" evidence="17">
    <location>
        <begin position="2"/>
        <end position="164"/>
    </location>
</feature>
<reference evidence="18 19" key="1">
    <citation type="submission" date="2020-08" db="EMBL/GenBank/DDBJ databases">
        <title>Genomic Encyclopedia of Type Strains, Phase IV (KMG-IV): sequencing the most valuable type-strain genomes for metagenomic binning, comparative biology and taxonomic classification.</title>
        <authorList>
            <person name="Goeker M."/>
        </authorList>
    </citation>
    <scope>NUCLEOTIDE SEQUENCE [LARGE SCALE GENOMIC DNA]</scope>
    <source>
        <strain evidence="18 19">DSM 13481</strain>
    </source>
</reference>
<name>A0A841GHJ0_9BACT</name>
<evidence type="ECO:0000256" key="9">
    <source>
        <dbReference type="ARBA" id="ARBA00023065"/>
    </source>
</evidence>
<keyword evidence="11 16" id="KW-0472">Membrane</keyword>
<feature type="binding site" evidence="15">
    <location>
        <position position="24"/>
    </location>
    <ligand>
        <name>Mg(2+)</name>
        <dbReference type="ChEBI" id="CHEBI:18420"/>
        <label>2</label>
    </ligand>
</feature>
<keyword evidence="7 16" id="KW-1133">Transmembrane helix</keyword>
<keyword evidence="15" id="KW-0479">Metal-binding</keyword>
<keyword evidence="15" id="KW-0460">Magnesium</keyword>
<feature type="binding site" evidence="15">
    <location>
        <position position="20"/>
    </location>
    <ligand>
        <name>Mg(2+)</name>
        <dbReference type="ChEBI" id="CHEBI:18420"/>
        <label>2</label>
    </ligand>
</feature>
<dbReference type="EMBL" id="JACHEX010000004">
    <property type="protein sequence ID" value="MBB6063092.1"/>
    <property type="molecule type" value="Genomic_DNA"/>
</dbReference>
<evidence type="ECO:0000256" key="6">
    <source>
        <dbReference type="ARBA" id="ARBA00022741"/>
    </source>
</evidence>
<dbReference type="Pfam" id="PF07670">
    <property type="entry name" value="Gate"/>
    <property type="match status" value="2"/>
</dbReference>
<dbReference type="PANTHER" id="PTHR43185">
    <property type="entry name" value="FERROUS IRON TRANSPORT PROTEIN B"/>
    <property type="match status" value="1"/>
</dbReference>
<feature type="binding site" evidence="14">
    <location>
        <begin position="55"/>
        <end position="58"/>
    </location>
    <ligand>
        <name>GTP</name>
        <dbReference type="ChEBI" id="CHEBI:37565"/>
        <label>1</label>
    </ligand>
</feature>